<dbReference type="Proteomes" id="UP000029067">
    <property type="component" value="Unassembled WGS sequence"/>
</dbReference>
<reference evidence="3 4" key="1">
    <citation type="submission" date="2014-03" db="EMBL/GenBank/DDBJ databases">
        <title>Genomics of Bifidobacteria.</title>
        <authorList>
            <person name="Ventura M."/>
            <person name="Milani C."/>
            <person name="Lugli G.A."/>
        </authorList>
    </citation>
    <scope>NUCLEOTIDE SEQUENCE [LARGE SCALE GENOMIC DNA]</scope>
    <source>
        <strain evidence="3 4">LMG 10738</strain>
    </source>
</reference>
<evidence type="ECO:0000313" key="3">
    <source>
        <dbReference type="EMBL" id="KFI62012.1"/>
    </source>
</evidence>
<feature type="transmembrane region" description="Helical" evidence="2">
    <location>
        <begin position="33"/>
        <end position="52"/>
    </location>
</feature>
<comment type="caution">
    <text evidence="3">The sequence shown here is derived from an EMBL/GenBank/DDBJ whole genome shotgun (WGS) entry which is preliminary data.</text>
</comment>
<accession>A0A087ATB2</accession>
<keyword evidence="4" id="KW-1185">Reference proteome</keyword>
<protein>
    <submittedName>
        <fullName evidence="3">Uncharacterized protein</fullName>
    </submittedName>
</protein>
<dbReference type="EMBL" id="JGYV01000012">
    <property type="protein sequence ID" value="KFI62012.1"/>
    <property type="molecule type" value="Genomic_DNA"/>
</dbReference>
<feature type="compositionally biased region" description="Basic and acidic residues" evidence="1">
    <location>
        <begin position="66"/>
        <end position="78"/>
    </location>
</feature>
<dbReference type="RefSeq" id="WP_152598116.1">
    <property type="nucleotide sequence ID" value="NZ_JGYV01000012.1"/>
</dbReference>
<name>A0A087ATB2_9BIFI</name>
<dbReference type="AlphaFoldDB" id="A0A087ATB2"/>
<gene>
    <name evidence="3" type="ORF">BCUN_1724</name>
</gene>
<proteinExistence type="predicted"/>
<keyword evidence="2" id="KW-0812">Transmembrane</keyword>
<evidence type="ECO:0000313" key="4">
    <source>
        <dbReference type="Proteomes" id="UP000029067"/>
    </source>
</evidence>
<feature type="transmembrane region" description="Helical" evidence="2">
    <location>
        <begin position="9"/>
        <end position="27"/>
    </location>
</feature>
<feature type="region of interest" description="Disordered" evidence="1">
    <location>
        <begin position="55"/>
        <end position="78"/>
    </location>
</feature>
<evidence type="ECO:0000256" key="1">
    <source>
        <dbReference type="SAM" id="MobiDB-lite"/>
    </source>
</evidence>
<evidence type="ECO:0000256" key="2">
    <source>
        <dbReference type="SAM" id="Phobius"/>
    </source>
</evidence>
<keyword evidence="2" id="KW-0472">Membrane</keyword>
<sequence>MVKDILKLIGYLLMTVFSVAMVIGSITHSPSSLWWAIPISLAVISASTIYVVKRKSPSTSRSNAQESRRRPPHEDCSQ</sequence>
<organism evidence="3 4">
    <name type="scientific">Bifidobacterium cuniculi</name>
    <dbReference type="NCBI Taxonomy" id="1688"/>
    <lineage>
        <taxon>Bacteria</taxon>
        <taxon>Bacillati</taxon>
        <taxon>Actinomycetota</taxon>
        <taxon>Actinomycetes</taxon>
        <taxon>Bifidobacteriales</taxon>
        <taxon>Bifidobacteriaceae</taxon>
        <taxon>Bifidobacterium</taxon>
    </lineage>
</organism>
<keyword evidence="2" id="KW-1133">Transmembrane helix</keyword>